<dbReference type="PROSITE" id="PS50035">
    <property type="entry name" value="PLD"/>
    <property type="match status" value="1"/>
</dbReference>
<organism evidence="14">
    <name type="scientific">Oceaniferula spumae</name>
    <dbReference type="NCBI Taxonomy" id="2979115"/>
    <lineage>
        <taxon>Bacteria</taxon>
        <taxon>Pseudomonadati</taxon>
        <taxon>Verrucomicrobiota</taxon>
        <taxon>Verrucomicrobiia</taxon>
        <taxon>Verrucomicrobiales</taxon>
        <taxon>Verrucomicrobiaceae</taxon>
        <taxon>Oceaniferula</taxon>
    </lineage>
</organism>
<dbReference type="PANTHER" id="PTHR32282">
    <property type="entry name" value="BINDING PROTEIN TRANSPEPTIDASE, PUTATIVE-RELATED"/>
    <property type="match status" value="1"/>
</dbReference>
<evidence type="ECO:0000256" key="8">
    <source>
        <dbReference type="ARBA" id="ARBA00022801"/>
    </source>
</evidence>
<keyword evidence="12" id="KW-1133">Transmembrane helix</keyword>
<evidence type="ECO:0000256" key="4">
    <source>
        <dbReference type="ARBA" id="ARBA00022645"/>
    </source>
</evidence>
<keyword evidence="9" id="KW-0511">Multifunctional enzyme</keyword>
<dbReference type="GO" id="GO:0006508">
    <property type="term" value="P:proteolysis"/>
    <property type="evidence" value="ECO:0007669"/>
    <property type="project" value="UniProtKB-KW"/>
</dbReference>
<dbReference type="GO" id="GO:0008658">
    <property type="term" value="F:penicillin binding"/>
    <property type="evidence" value="ECO:0007669"/>
    <property type="project" value="InterPro"/>
</dbReference>
<accession>A0AAT9FHV5</accession>
<dbReference type="PANTHER" id="PTHR32282:SF15">
    <property type="entry name" value="PENICILLIN-BINDING PROTEIN 1C"/>
    <property type="match status" value="1"/>
</dbReference>
<comment type="pathway">
    <text evidence="1">Cell wall biogenesis; peptidoglycan biosynthesis.</text>
</comment>
<feature type="domain" description="PLD phosphodiesterase" evidence="13">
    <location>
        <begin position="318"/>
        <end position="349"/>
    </location>
</feature>
<reference evidence="14" key="1">
    <citation type="submission" date="2024-07" db="EMBL/GenBank/DDBJ databases">
        <title>Complete genome sequence of Verrucomicrobiaceae bacterium NT6N.</title>
        <authorList>
            <person name="Huang C."/>
            <person name="Takami H."/>
            <person name="Hamasaki K."/>
        </authorList>
    </citation>
    <scope>NUCLEOTIDE SEQUENCE</scope>
    <source>
        <strain evidence="14">NT6N</strain>
    </source>
</reference>
<keyword evidence="4" id="KW-0121">Carboxypeptidase</keyword>
<dbReference type="SUPFAM" id="SSF56601">
    <property type="entry name" value="beta-lactamase/transpeptidase-like"/>
    <property type="match status" value="1"/>
</dbReference>
<keyword evidence="12" id="KW-0812">Transmembrane</keyword>
<dbReference type="Pfam" id="PF00905">
    <property type="entry name" value="Transpeptidase"/>
    <property type="match status" value="1"/>
</dbReference>
<dbReference type="Pfam" id="PF00912">
    <property type="entry name" value="Transgly"/>
    <property type="match status" value="1"/>
</dbReference>
<protein>
    <recommendedName>
        <fullName evidence="10">peptidoglycan glycosyltransferase</fullName>
        <ecNumber evidence="10">2.4.99.28</ecNumber>
    </recommendedName>
</protein>
<evidence type="ECO:0000256" key="9">
    <source>
        <dbReference type="ARBA" id="ARBA00023268"/>
    </source>
</evidence>
<dbReference type="InterPro" id="IPR023346">
    <property type="entry name" value="Lysozyme-like_dom_sf"/>
</dbReference>
<dbReference type="KEGG" id="osu:NT6N_06060"/>
<evidence type="ECO:0000256" key="1">
    <source>
        <dbReference type="ARBA" id="ARBA00004752"/>
    </source>
</evidence>
<dbReference type="EC" id="2.4.99.28" evidence="10"/>
<evidence type="ECO:0000256" key="7">
    <source>
        <dbReference type="ARBA" id="ARBA00022679"/>
    </source>
</evidence>
<dbReference type="SUPFAM" id="SSF53955">
    <property type="entry name" value="Lysozyme-like"/>
    <property type="match status" value="1"/>
</dbReference>
<name>A0AAT9FHV5_9BACT</name>
<dbReference type="GO" id="GO:0009252">
    <property type="term" value="P:peptidoglycan biosynthetic process"/>
    <property type="evidence" value="ECO:0007669"/>
    <property type="project" value="InterPro"/>
</dbReference>
<comment type="catalytic activity">
    <reaction evidence="11">
        <text>[GlcNAc-(1-&gt;4)-Mur2Ac(oyl-L-Ala-gamma-D-Glu-L-Lys-D-Ala-D-Ala)](n)-di-trans,octa-cis-undecaprenyl diphosphate + beta-D-GlcNAc-(1-&gt;4)-Mur2Ac(oyl-L-Ala-gamma-D-Glu-L-Lys-D-Ala-D-Ala)-di-trans,octa-cis-undecaprenyl diphosphate = [GlcNAc-(1-&gt;4)-Mur2Ac(oyl-L-Ala-gamma-D-Glu-L-Lys-D-Ala-D-Ala)](n+1)-di-trans,octa-cis-undecaprenyl diphosphate + di-trans,octa-cis-undecaprenyl diphosphate + H(+)</text>
        <dbReference type="Rhea" id="RHEA:23708"/>
        <dbReference type="Rhea" id="RHEA-COMP:9602"/>
        <dbReference type="Rhea" id="RHEA-COMP:9603"/>
        <dbReference type="ChEBI" id="CHEBI:15378"/>
        <dbReference type="ChEBI" id="CHEBI:58405"/>
        <dbReference type="ChEBI" id="CHEBI:60033"/>
        <dbReference type="ChEBI" id="CHEBI:78435"/>
        <dbReference type="EC" id="2.4.99.28"/>
    </reaction>
</comment>
<sequence length="770" mass="86004">MKIQLPSWLRKRPERLRRKCGLLLLSGLTAALAGYFILPFAFPVPDSIASGPRSSLVLLDRYGEPLDHWVRKDYYRHRTTSLDDLPDDLVKATLAAEDKRFYQHGGVDVRATARALRDSWESKRFVSGASTVTQQTVKLSSQKASRTLPTKLRECLTARHVEMIYDKDHILTAYFNHLDYGNRSQGPLQAARHYFGKPLSQLSLAECALLAGLPQAPSRLNPRRNPEAAIKRRNWILDRMSIVYQIPPERIEVAKAEPLKLNQGRYETTAPHLAQLMQRSRQAARSPDETQEIRTSISATLQRDVTAIIQEQIKHLRDKHIQHAAVVVIDNASGEVLVHVGSAFYAQQNGGQIDAARTPRSPGSALKPFTYLLAFENGGMTPATIIEDIPTRYSDTRGEKHFVNYNRHHQGPVTIHHALANSLNVPAVRTLNAVGGADSLKSLLEKLGISTLDQDPVYYGLGLTLGSGEVTLLELTNAYASLARMGIYKPVSYLAGTDEKPQHVASYQSCWMLAQTMTDNSARSAAFGPNSPLRFPFPCAVKTGTSTDFRDNWCLGFTKDFTVGVWAGNLDNSPMRGISGVSGAGPIFHETMMRLHRDHRPKWFARPTDMTKCMVHIHTGKRMTQQTGDTITLDLPNDRLPLASQRQDFDIRGRTLLDIRYADWMTEEGDKNSFAISEQNTQMVINREPLRILSPSREARYLLDPDLPGNGRFLKLATDFPGAVSWTCPTLKIESIEGIFTAQLEPGEHLITITDDSGRSASRKIIVEQL</sequence>
<dbReference type="InterPro" id="IPR036950">
    <property type="entry name" value="PBP_transglycosylase"/>
</dbReference>
<evidence type="ECO:0000256" key="2">
    <source>
        <dbReference type="ARBA" id="ARBA00007090"/>
    </source>
</evidence>
<evidence type="ECO:0000256" key="10">
    <source>
        <dbReference type="ARBA" id="ARBA00044770"/>
    </source>
</evidence>
<keyword evidence="12" id="KW-0472">Membrane</keyword>
<dbReference type="InterPro" id="IPR050396">
    <property type="entry name" value="Glycosyltr_51/Transpeptidase"/>
</dbReference>
<keyword evidence="8" id="KW-0378">Hydrolase</keyword>
<evidence type="ECO:0000313" key="14">
    <source>
        <dbReference type="EMBL" id="BDS05566.1"/>
    </source>
</evidence>
<dbReference type="InterPro" id="IPR009647">
    <property type="entry name" value="PBP_C"/>
</dbReference>
<keyword evidence="5" id="KW-0645">Protease</keyword>
<dbReference type="Gene3D" id="1.10.3810.10">
    <property type="entry name" value="Biosynthetic peptidoglycan transglycosylase-like"/>
    <property type="match status" value="1"/>
</dbReference>
<dbReference type="Pfam" id="PF06832">
    <property type="entry name" value="BiPBP_C"/>
    <property type="match status" value="1"/>
</dbReference>
<gene>
    <name evidence="14" type="ORF">NT6N_06060</name>
</gene>
<dbReference type="NCBIfam" id="TIGR02073">
    <property type="entry name" value="PBP_1c"/>
    <property type="match status" value="1"/>
</dbReference>
<evidence type="ECO:0000256" key="6">
    <source>
        <dbReference type="ARBA" id="ARBA00022676"/>
    </source>
</evidence>
<keyword evidence="6" id="KW-0328">Glycosyltransferase</keyword>
<comment type="similarity">
    <text evidence="3">In the N-terminal section; belongs to the glycosyltransferase 51 family.</text>
</comment>
<evidence type="ECO:0000256" key="11">
    <source>
        <dbReference type="ARBA" id="ARBA00049902"/>
    </source>
</evidence>
<dbReference type="AlphaFoldDB" id="A0AAT9FHV5"/>
<dbReference type="EMBL" id="AP026866">
    <property type="protein sequence ID" value="BDS05566.1"/>
    <property type="molecule type" value="Genomic_DNA"/>
</dbReference>
<dbReference type="InterPro" id="IPR001264">
    <property type="entry name" value="Glyco_trans_51"/>
</dbReference>
<dbReference type="GO" id="GO:0008955">
    <property type="term" value="F:peptidoglycan glycosyltransferase activity"/>
    <property type="evidence" value="ECO:0007669"/>
    <property type="project" value="UniProtKB-EC"/>
</dbReference>
<keyword evidence="7" id="KW-0808">Transferase</keyword>
<dbReference type="InterPro" id="IPR001736">
    <property type="entry name" value="PLipase_D/transphosphatidylase"/>
</dbReference>
<dbReference type="InterPro" id="IPR001460">
    <property type="entry name" value="PCN-bd_Tpept"/>
</dbReference>
<dbReference type="GO" id="GO:0030288">
    <property type="term" value="C:outer membrane-bounded periplasmic space"/>
    <property type="evidence" value="ECO:0007669"/>
    <property type="project" value="TreeGrafter"/>
</dbReference>
<dbReference type="InterPro" id="IPR012338">
    <property type="entry name" value="Beta-lactam/transpept-like"/>
</dbReference>
<evidence type="ECO:0000256" key="12">
    <source>
        <dbReference type="SAM" id="Phobius"/>
    </source>
</evidence>
<evidence type="ECO:0000256" key="3">
    <source>
        <dbReference type="ARBA" id="ARBA00007739"/>
    </source>
</evidence>
<dbReference type="GO" id="GO:0006793">
    <property type="term" value="P:phosphorus metabolic process"/>
    <property type="evidence" value="ECO:0007669"/>
    <property type="project" value="UniProtKB-ARBA"/>
</dbReference>
<dbReference type="InterPro" id="IPR011815">
    <property type="entry name" value="PBP_1c"/>
</dbReference>
<dbReference type="Gene3D" id="3.40.710.10">
    <property type="entry name" value="DD-peptidase/beta-lactamase superfamily"/>
    <property type="match status" value="1"/>
</dbReference>
<proteinExistence type="inferred from homology"/>
<comment type="similarity">
    <text evidence="2">In the C-terminal section; belongs to the transpeptidase family.</text>
</comment>
<evidence type="ECO:0000256" key="5">
    <source>
        <dbReference type="ARBA" id="ARBA00022670"/>
    </source>
</evidence>
<feature type="transmembrane region" description="Helical" evidence="12">
    <location>
        <begin position="21"/>
        <end position="42"/>
    </location>
</feature>
<dbReference type="GO" id="GO:0004180">
    <property type="term" value="F:carboxypeptidase activity"/>
    <property type="evidence" value="ECO:0007669"/>
    <property type="project" value="UniProtKB-KW"/>
</dbReference>
<evidence type="ECO:0000259" key="13">
    <source>
        <dbReference type="PROSITE" id="PS50035"/>
    </source>
</evidence>